<keyword evidence="1" id="KW-0732">Signal</keyword>
<evidence type="ECO:0000313" key="3">
    <source>
        <dbReference type="Proteomes" id="UP000321058"/>
    </source>
</evidence>
<dbReference type="OrthoDB" id="7570087at2"/>
<dbReference type="AlphaFoldDB" id="A0A512NDP2"/>
<keyword evidence="3" id="KW-1185">Reference proteome</keyword>
<reference evidence="2 3" key="1">
    <citation type="submission" date="2019-07" db="EMBL/GenBank/DDBJ databases">
        <title>Whole genome shotgun sequence of Reyranella soli NBRC 108950.</title>
        <authorList>
            <person name="Hosoyama A."/>
            <person name="Uohara A."/>
            <person name="Ohji S."/>
            <person name="Ichikawa N."/>
        </authorList>
    </citation>
    <scope>NUCLEOTIDE SEQUENCE [LARGE SCALE GENOMIC DNA]</scope>
    <source>
        <strain evidence="2 3">NBRC 108950</strain>
    </source>
</reference>
<sequence length="127" mass="13765">MRRALMGFVLLVATTAPAFAQGGSPDIRITGQSRATLQLKRDILGVIAGYAKARHSCGTITAVETAPLPQGYEPKTAMFRVSEPKHFYERWVADLCGTKRDFLVALWPSPKGGTDYKAVEVPSGTEP</sequence>
<gene>
    <name evidence="2" type="ORF">RSO01_42330</name>
</gene>
<dbReference type="EMBL" id="BKAJ01000074">
    <property type="protein sequence ID" value="GEP57067.1"/>
    <property type="molecule type" value="Genomic_DNA"/>
</dbReference>
<name>A0A512NDP2_9HYPH</name>
<dbReference type="Proteomes" id="UP000321058">
    <property type="component" value="Unassembled WGS sequence"/>
</dbReference>
<proteinExistence type="predicted"/>
<evidence type="ECO:0000256" key="1">
    <source>
        <dbReference type="SAM" id="SignalP"/>
    </source>
</evidence>
<feature type="chain" id="PRO_5022239048" evidence="1">
    <location>
        <begin position="21"/>
        <end position="127"/>
    </location>
</feature>
<organism evidence="2 3">
    <name type="scientific">Reyranella soli</name>
    <dbReference type="NCBI Taxonomy" id="1230389"/>
    <lineage>
        <taxon>Bacteria</taxon>
        <taxon>Pseudomonadati</taxon>
        <taxon>Pseudomonadota</taxon>
        <taxon>Alphaproteobacteria</taxon>
        <taxon>Hyphomicrobiales</taxon>
        <taxon>Reyranellaceae</taxon>
        <taxon>Reyranella</taxon>
    </lineage>
</organism>
<accession>A0A512NDP2</accession>
<feature type="signal peptide" evidence="1">
    <location>
        <begin position="1"/>
        <end position="20"/>
    </location>
</feature>
<comment type="caution">
    <text evidence="2">The sequence shown here is derived from an EMBL/GenBank/DDBJ whole genome shotgun (WGS) entry which is preliminary data.</text>
</comment>
<evidence type="ECO:0000313" key="2">
    <source>
        <dbReference type="EMBL" id="GEP57067.1"/>
    </source>
</evidence>
<protein>
    <submittedName>
        <fullName evidence="2">Uncharacterized protein</fullName>
    </submittedName>
</protein>